<evidence type="ECO:0000313" key="1">
    <source>
        <dbReference type="EMBL" id="KAF3543407.1"/>
    </source>
</evidence>
<dbReference type="InterPro" id="IPR052079">
    <property type="entry name" value="E3_ligase/Copine_domain"/>
</dbReference>
<dbReference type="PANTHER" id="PTHR45751">
    <property type="entry name" value="COPINE FAMILY PROTEIN 1"/>
    <property type="match status" value="1"/>
</dbReference>
<dbReference type="EMBL" id="QGKV02000832">
    <property type="protein sequence ID" value="KAF3543407.1"/>
    <property type="molecule type" value="Genomic_DNA"/>
</dbReference>
<accession>A0ABQ7BWU8</accession>
<dbReference type="PANTHER" id="PTHR45751:SF16">
    <property type="entry name" value="E3 UBIQUITIN-PROTEIN LIGASE RGLG4"/>
    <property type="match status" value="1"/>
</dbReference>
<reference evidence="1 2" key="1">
    <citation type="journal article" date="2020" name="BMC Genomics">
        <title>Intraspecific diversification of the crop wild relative Brassica cretica Lam. using demographic model selection.</title>
        <authorList>
            <person name="Kioukis A."/>
            <person name="Michalopoulou V.A."/>
            <person name="Briers L."/>
            <person name="Pirintsos S."/>
            <person name="Studholme D.J."/>
            <person name="Pavlidis P."/>
            <person name="Sarris P.F."/>
        </authorList>
    </citation>
    <scope>NUCLEOTIDE SEQUENCE [LARGE SCALE GENOMIC DNA]</scope>
    <source>
        <strain evidence="2">cv. PFS-1207/04</strain>
    </source>
</reference>
<gene>
    <name evidence="1" type="ORF">DY000_02008789</name>
</gene>
<comment type="caution">
    <text evidence="1">The sequence shown here is derived from an EMBL/GenBank/DDBJ whole genome shotgun (WGS) entry which is preliminary data.</text>
</comment>
<sequence>MNNTTSPKSRRIVSLLLTNSYNGEFFGPSCHLKAGCSNTVEIRLLRFWDNVKKGGELMTATSYALSIVLVSVGDGPWTDMMKFNDKIPKPEFNNL</sequence>
<organism evidence="1 2">
    <name type="scientific">Brassica cretica</name>
    <name type="common">Mustard</name>
    <dbReference type="NCBI Taxonomy" id="69181"/>
    <lineage>
        <taxon>Eukaryota</taxon>
        <taxon>Viridiplantae</taxon>
        <taxon>Streptophyta</taxon>
        <taxon>Embryophyta</taxon>
        <taxon>Tracheophyta</taxon>
        <taxon>Spermatophyta</taxon>
        <taxon>Magnoliopsida</taxon>
        <taxon>eudicotyledons</taxon>
        <taxon>Gunneridae</taxon>
        <taxon>Pentapetalae</taxon>
        <taxon>rosids</taxon>
        <taxon>malvids</taxon>
        <taxon>Brassicales</taxon>
        <taxon>Brassicaceae</taxon>
        <taxon>Brassiceae</taxon>
        <taxon>Brassica</taxon>
    </lineage>
</organism>
<name>A0ABQ7BWU8_BRACR</name>
<dbReference type="Proteomes" id="UP000266723">
    <property type="component" value="Unassembled WGS sequence"/>
</dbReference>
<keyword evidence="2" id="KW-1185">Reference proteome</keyword>
<evidence type="ECO:0000313" key="2">
    <source>
        <dbReference type="Proteomes" id="UP000266723"/>
    </source>
</evidence>
<protein>
    <recommendedName>
        <fullName evidence="3">Copine C-terminal domain-containing protein</fullName>
    </recommendedName>
</protein>
<evidence type="ECO:0008006" key="3">
    <source>
        <dbReference type="Google" id="ProtNLM"/>
    </source>
</evidence>
<proteinExistence type="predicted"/>